<proteinExistence type="predicted"/>
<name>A0ABU3R301_9GAMM</name>
<dbReference type="PANTHER" id="PTHR10953:SF240">
    <property type="entry name" value="SULFUR CARRIER PROTEIN THIS ADENYLYLTRANSFERASE"/>
    <property type="match status" value="1"/>
</dbReference>
<feature type="domain" description="THIF-type NAD/FAD binding fold" evidence="1">
    <location>
        <begin position="20"/>
        <end position="252"/>
    </location>
</feature>
<dbReference type="Proteomes" id="UP001257914">
    <property type="component" value="Unassembled WGS sequence"/>
</dbReference>
<dbReference type="Gene3D" id="3.40.50.720">
    <property type="entry name" value="NAD(P)-binding Rossmann-like Domain"/>
    <property type="match status" value="1"/>
</dbReference>
<dbReference type="SUPFAM" id="SSF69572">
    <property type="entry name" value="Activating enzymes of the ubiquitin-like proteins"/>
    <property type="match status" value="1"/>
</dbReference>
<accession>A0ABU3R301</accession>
<comment type="caution">
    <text evidence="2">The sequence shown here is derived from an EMBL/GenBank/DDBJ whole genome shotgun (WGS) entry which is preliminary data.</text>
</comment>
<organism evidence="2 3">
    <name type="scientific">Psychrosphaera aquimarina</name>
    <dbReference type="NCBI Taxonomy" id="2044854"/>
    <lineage>
        <taxon>Bacteria</taxon>
        <taxon>Pseudomonadati</taxon>
        <taxon>Pseudomonadota</taxon>
        <taxon>Gammaproteobacteria</taxon>
        <taxon>Alteromonadales</taxon>
        <taxon>Pseudoalteromonadaceae</taxon>
        <taxon>Psychrosphaera</taxon>
    </lineage>
</organism>
<dbReference type="Pfam" id="PF00899">
    <property type="entry name" value="ThiF"/>
    <property type="match status" value="1"/>
</dbReference>
<dbReference type="InterPro" id="IPR045886">
    <property type="entry name" value="ThiF/MoeB/HesA"/>
</dbReference>
<dbReference type="InterPro" id="IPR035985">
    <property type="entry name" value="Ubiquitin-activating_enz"/>
</dbReference>
<dbReference type="NCBIfam" id="NF004281">
    <property type="entry name" value="PRK05690.1"/>
    <property type="match status" value="1"/>
</dbReference>
<protein>
    <submittedName>
        <fullName evidence="2">HesA/MoeB/ThiF family protein</fullName>
    </submittedName>
</protein>
<evidence type="ECO:0000313" key="3">
    <source>
        <dbReference type="Proteomes" id="UP001257914"/>
    </source>
</evidence>
<dbReference type="EMBL" id="JAWCUA010000010">
    <property type="protein sequence ID" value="MDU0114062.1"/>
    <property type="molecule type" value="Genomic_DNA"/>
</dbReference>
<gene>
    <name evidence="2" type="ORF">RT723_13880</name>
</gene>
<dbReference type="PANTHER" id="PTHR10953">
    <property type="entry name" value="UBIQUITIN-ACTIVATING ENZYME E1"/>
    <property type="match status" value="1"/>
</dbReference>
<evidence type="ECO:0000313" key="2">
    <source>
        <dbReference type="EMBL" id="MDU0114062.1"/>
    </source>
</evidence>
<dbReference type="CDD" id="cd00757">
    <property type="entry name" value="ThiF_MoeB_HesA_family"/>
    <property type="match status" value="1"/>
</dbReference>
<dbReference type="InterPro" id="IPR000594">
    <property type="entry name" value="ThiF_NAD_FAD-bd"/>
</dbReference>
<sequence length="256" mass="28071">MPEHHLNPDMHLDYKEFVRYNRHVMTNGIGEEGQLAIKSSHVLIIGLGGLGCPASQYLTASGVGTITLIDHDIIESSNLQRQVLFTEQDIGEQKVDIAQLRLQRLNPLIKVNGITKSILNINLSELLNDVDVVLDCTDNATTRHFINATCVKNKVKLVSASAIQSQGQLISFDFASPDSPCYQCVFPSADNQDLNCSTSGVFSPVLGVLGSLQATEALRLILGKTNNLNTLSLFDAWGMAFKRFKVTKDPKCICCH</sequence>
<evidence type="ECO:0000259" key="1">
    <source>
        <dbReference type="Pfam" id="PF00899"/>
    </source>
</evidence>
<reference evidence="2 3" key="1">
    <citation type="submission" date="2023-10" db="EMBL/GenBank/DDBJ databases">
        <title>Psychrosphaera aquimaarina strain SW33 isolated from seawater.</title>
        <authorList>
            <person name="Bayburt H."/>
            <person name="Kim J.M."/>
            <person name="Choi B.J."/>
            <person name="Jeon C.O."/>
        </authorList>
    </citation>
    <scope>NUCLEOTIDE SEQUENCE [LARGE SCALE GENOMIC DNA]</scope>
    <source>
        <strain evidence="2 3">KCTC 52743</strain>
    </source>
</reference>
<keyword evidence="3" id="KW-1185">Reference proteome</keyword>
<dbReference type="RefSeq" id="WP_315947660.1">
    <property type="nucleotide sequence ID" value="NZ_JAWCUA010000010.1"/>
</dbReference>